<dbReference type="Gene3D" id="1.25.40.540">
    <property type="entry name" value="TAP42-like family"/>
    <property type="match status" value="2"/>
</dbReference>
<dbReference type="AlphaFoldDB" id="A0A183IWH8"/>
<name>A0A183IWH8_9BILA</name>
<gene>
    <name evidence="2" type="ORF">SBAD_LOCUS7975</name>
</gene>
<evidence type="ECO:0000313" key="4">
    <source>
        <dbReference type="WBParaSite" id="SBAD_0000827101-mRNA-1"/>
    </source>
</evidence>
<dbReference type="GO" id="GO:0005829">
    <property type="term" value="C:cytosol"/>
    <property type="evidence" value="ECO:0007669"/>
    <property type="project" value="TreeGrafter"/>
</dbReference>
<reference evidence="4" key="1">
    <citation type="submission" date="2016-06" db="UniProtKB">
        <authorList>
            <consortium name="WormBaseParasite"/>
        </authorList>
    </citation>
    <scope>IDENTIFICATION</scope>
</reference>
<evidence type="ECO:0000313" key="2">
    <source>
        <dbReference type="EMBL" id="VDP14934.1"/>
    </source>
</evidence>
<dbReference type="OrthoDB" id="10261753at2759"/>
<dbReference type="GO" id="GO:0051721">
    <property type="term" value="F:protein phosphatase 2A binding"/>
    <property type="evidence" value="ECO:0007669"/>
    <property type="project" value="TreeGrafter"/>
</dbReference>
<sequence length="216" mass="25434">MSQDSRGSEFQGSWSLHEELCSVLTLLEKSETSQILPTEVEDSILKLEKLTKKISVRNTFSDNEELEEIPTNDLRFLLLPALLGFFTLKVRNEDRLELLKRTEIYFNDFLRRLSQLGFAETEDGRRSTDDGSEECDEGPAMSAVTRRELKIRRYVFLINRRIHSRQNRRFKERIQLRDKIAQLHTGSLEDSTKADEETRREVYLAELKYWQLQTVD</sequence>
<proteinExistence type="predicted"/>
<evidence type="ECO:0000313" key="3">
    <source>
        <dbReference type="Proteomes" id="UP000270296"/>
    </source>
</evidence>
<evidence type="ECO:0000256" key="1">
    <source>
        <dbReference type="SAM" id="MobiDB-lite"/>
    </source>
</evidence>
<dbReference type="PANTHER" id="PTHR10933">
    <property type="entry name" value="IMMUNOGLOBULIN-BINDING PROTEIN 1"/>
    <property type="match status" value="1"/>
</dbReference>
<protein>
    <submittedName>
        <fullName evidence="2 4">Uncharacterized protein</fullName>
    </submittedName>
</protein>
<dbReference type="GO" id="GO:0009966">
    <property type="term" value="P:regulation of signal transduction"/>
    <property type="evidence" value="ECO:0007669"/>
    <property type="project" value="InterPro"/>
</dbReference>
<dbReference type="WBParaSite" id="SBAD_0000827101-mRNA-1">
    <property type="protein sequence ID" value="SBAD_0000827101-mRNA-1"/>
    <property type="gene ID" value="SBAD_0000827101"/>
</dbReference>
<dbReference type="InterPro" id="IPR007304">
    <property type="entry name" value="TAP46-like"/>
</dbReference>
<feature type="region of interest" description="Disordered" evidence="1">
    <location>
        <begin position="121"/>
        <end position="140"/>
    </location>
</feature>
<keyword evidence="3" id="KW-1185">Reference proteome</keyword>
<dbReference type="Pfam" id="PF04177">
    <property type="entry name" value="TAP42"/>
    <property type="match status" value="1"/>
</dbReference>
<dbReference type="InterPro" id="IPR038511">
    <property type="entry name" value="TAP42/TAP46-like_sf"/>
</dbReference>
<dbReference type="Proteomes" id="UP000270296">
    <property type="component" value="Unassembled WGS sequence"/>
</dbReference>
<accession>A0A183IWH8</accession>
<organism evidence="4">
    <name type="scientific">Soboliphyme baturini</name>
    <dbReference type="NCBI Taxonomy" id="241478"/>
    <lineage>
        <taxon>Eukaryota</taxon>
        <taxon>Metazoa</taxon>
        <taxon>Ecdysozoa</taxon>
        <taxon>Nematoda</taxon>
        <taxon>Enoplea</taxon>
        <taxon>Dorylaimia</taxon>
        <taxon>Dioctophymatida</taxon>
        <taxon>Dioctophymatoidea</taxon>
        <taxon>Soboliphymatidae</taxon>
        <taxon>Soboliphyme</taxon>
    </lineage>
</organism>
<dbReference type="GO" id="GO:0035303">
    <property type="term" value="P:regulation of dephosphorylation"/>
    <property type="evidence" value="ECO:0007669"/>
    <property type="project" value="TreeGrafter"/>
</dbReference>
<dbReference type="PANTHER" id="PTHR10933:SF9">
    <property type="entry name" value="IMMUNOGLOBULIN-BINDING PROTEIN 1"/>
    <property type="match status" value="1"/>
</dbReference>
<dbReference type="EMBL" id="UZAM01011128">
    <property type="protein sequence ID" value="VDP14934.1"/>
    <property type="molecule type" value="Genomic_DNA"/>
</dbReference>
<reference evidence="2 3" key="2">
    <citation type="submission" date="2018-11" db="EMBL/GenBank/DDBJ databases">
        <authorList>
            <consortium name="Pathogen Informatics"/>
        </authorList>
    </citation>
    <scope>NUCLEOTIDE SEQUENCE [LARGE SCALE GENOMIC DNA]</scope>
</reference>